<proteinExistence type="predicted"/>
<evidence type="ECO:0000256" key="1">
    <source>
        <dbReference type="SAM" id="MobiDB-lite"/>
    </source>
</evidence>
<accession>A0A5J9UCS9</accession>
<gene>
    <name evidence="2" type="ORF">EJB05_31129</name>
</gene>
<comment type="caution">
    <text evidence="2">The sequence shown here is derived from an EMBL/GenBank/DDBJ whole genome shotgun (WGS) entry which is preliminary data.</text>
</comment>
<evidence type="ECO:0000313" key="2">
    <source>
        <dbReference type="EMBL" id="TVU21493.1"/>
    </source>
</evidence>
<protein>
    <submittedName>
        <fullName evidence="2">Uncharacterized protein</fullName>
    </submittedName>
</protein>
<name>A0A5J9UCS9_9POAL</name>
<dbReference type="EMBL" id="RWGY01000026">
    <property type="protein sequence ID" value="TVU21493.1"/>
    <property type="molecule type" value="Genomic_DNA"/>
</dbReference>
<feature type="region of interest" description="Disordered" evidence="1">
    <location>
        <begin position="78"/>
        <end position="113"/>
    </location>
</feature>
<organism evidence="2 3">
    <name type="scientific">Eragrostis curvula</name>
    <name type="common">weeping love grass</name>
    <dbReference type="NCBI Taxonomy" id="38414"/>
    <lineage>
        <taxon>Eukaryota</taxon>
        <taxon>Viridiplantae</taxon>
        <taxon>Streptophyta</taxon>
        <taxon>Embryophyta</taxon>
        <taxon>Tracheophyta</taxon>
        <taxon>Spermatophyta</taxon>
        <taxon>Magnoliopsida</taxon>
        <taxon>Liliopsida</taxon>
        <taxon>Poales</taxon>
        <taxon>Poaceae</taxon>
        <taxon>PACMAD clade</taxon>
        <taxon>Chloridoideae</taxon>
        <taxon>Eragrostideae</taxon>
        <taxon>Eragrostidinae</taxon>
        <taxon>Eragrostis</taxon>
    </lineage>
</organism>
<sequence>HEPTKPVQSRVFLHREVRYPRGKSRVHAAPASLGSGESRGKSPHISRHFVPIHHKDESGGGTEPHQTIQIPTLTMATADESAAAMEQDEEETTEVLKQVGEESAGPMEQVGEDSIEPMELIGEKPTEATEQVGEVPEEADAEEEAAGASLAPALPLGRVKRIIRVDRDIKKGPHRRVAARPAHGARRPCPGCRPRSPAHRRFPPRLPAGRRGGPPRPH</sequence>
<feature type="compositionally biased region" description="Basic residues" evidence="1">
    <location>
        <begin position="172"/>
        <end position="186"/>
    </location>
</feature>
<dbReference type="Gramene" id="TVU21493">
    <property type="protein sequence ID" value="TVU21493"/>
    <property type="gene ID" value="EJB05_31129"/>
</dbReference>
<dbReference type="Proteomes" id="UP000324897">
    <property type="component" value="Unassembled WGS sequence"/>
</dbReference>
<evidence type="ECO:0000313" key="3">
    <source>
        <dbReference type="Proteomes" id="UP000324897"/>
    </source>
</evidence>
<feature type="region of interest" description="Disordered" evidence="1">
    <location>
        <begin position="21"/>
        <end position="45"/>
    </location>
</feature>
<dbReference type="AlphaFoldDB" id="A0A5J9UCS9"/>
<feature type="region of interest" description="Disordered" evidence="1">
    <location>
        <begin position="167"/>
        <end position="218"/>
    </location>
</feature>
<reference evidence="2 3" key="1">
    <citation type="journal article" date="2019" name="Sci. Rep.">
        <title>A high-quality genome of Eragrostis curvula grass provides insights into Poaceae evolution and supports new strategies to enhance forage quality.</title>
        <authorList>
            <person name="Carballo J."/>
            <person name="Santos B.A.C.M."/>
            <person name="Zappacosta D."/>
            <person name="Garbus I."/>
            <person name="Selva J.P."/>
            <person name="Gallo C.A."/>
            <person name="Diaz A."/>
            <person name="Albertini E."/>
            <person name="Caccamo M."/>
            <person name="Echenique V."/>
        </authorList>
    </citation>
    <scope>NUCLEOTIDE SEQUENCE [LARGE SCALE GENOMIC DNA]</scope>
    <source>
        <strain evidence="3">cv. Victoria</strain>
        <tissue evidence="2">Leaf</tissue>
    </source>
</reference>
<feature type="non-terminal residue" evidence="2">
    <location>
        <position position="1"/>
    </location>
</feature>
<feature type="compositionally biased region" description="Acidic residues" evidence="1">
    <location>
        <begin position="135"/>
        <end position="145"/>
    </location>
</feature>
<keyword evidence="3" id="KW-1185">Reference proteome</keyword>
<feature type="region of interest" description="Disordered" evidence="1">
    <location>
        <begin position="127"/>
        <end position="150"/>
    </location>
</feature>